<dbReference type="GO" id="GO:0005524">
    <property type="term" value="F:ATP binding"/>
    <property type="evidence" value="ECO:0007669"/>
    <property type="project" value="UniProtKB-KW"/>
</dbReference>
<organism evidence="14 15">
    <name type="scientific">Aspergillus eucalypticola (strain CBS 122712 / IBT 29274)</name>
    <dbReference type="NCBI Taxonomy" id="1448314"/>
    <lineage>
        <taxon>Eukaryota</taxon>
        <taxon>Fungi</taxon>
        <taxon>Dikarya</taxon>
        <taxon>Ascomycota</taxon>
        <taxon>Pezizomycotina</taxon>
        <taxon>Eurotiomycetes</taxon>
        <taxon>Eurotiomycetidae</taxon>
        <taxon>Eurotiales</taxon>
        <taxon>Aspergillaceae</taxon>
        <taxon>Aspergillus</taxon>
        <taxon>Aspergillus subgen. Circumdati</taxon>
    </lineage>
</organism>
<evidence type="ECO:0000256" key="1">
    <source>
        <dbReference type="ARBA" id="ARBA00005150"/>
    </source>
</evidence>
<evidence type="ECO:0000256" key="5">
    <source>
        <dbReference type="ARBA" id="ARBA00022598"/>
    </source>
</evidence>
<dbReference type="InterPro" id="IPR001645">
    <property type="entry name" value="Folylpolyglutamate_synth"/>
</dbReference>
<keyword evidence="6" id="KW-0479">Metal-binding</keyword>
<keyword evidence="7" id="KW-0547">Nucleotide-binding</keyword>
<evidence type="ECO:0000313" key="14">
    <source>
        <dbReference type="EMBL" id="PWY72016.1"/>
    </source>
</evidence>
<dbReference type="GO" id="GO:0006730">
    <property type="term" value="P:one-carbon metabolic process"/>
    <property type="evidence" value="ECO:0007669"/>
    <property type="project" value="UniProtKB-KW"/>
</dbReference>
<evidence type="ECO:0000256" key="3">
    <source>
        <dbReference type="ARBA" id="ARBA00013025"/>
    </source>
</evidence>
<keyword evidence="5" id="KW-0436">Ligase</keyword>
<comment type="similarity">
    <text evidence="2">Belongs to the folylpolyglutamate synthase family.</text>
</comment>
<dbReference type="InterPro" id="IPR036615">
    <property type="entry name" value="Mur_ligase_C_dom_sf"/>
</dbReference>
<dbReference type="EC" id="6.3.2.17" evidence="3"/>
<proteinExistence type="inferred from homology"/>
<dbReference type="SUPFAM" id="SSF53244">
    <property type="entry name" value="MurD-like peptide ligases, peptide-binding domain"/>
    <property type="match status" value="1"/>
</dbReference>
<dbReference type="AlphaFoldDB" id="A0A317VCN5"/>
<dbReference type="GeneID" id="37058558"/>
<dbReference type="InterPro" id="IPR036565">
    <property type="entry name" value="Mur-like_cat_sf"/>
</dbReference>
<evidence type="ECO:0000256" key="2">
    <source>
        <dbReference type="ARBA" id="ARBA00008276"/>
    </source>
</evidence>
<keyword evidence="9" id="KW-0460">Magnesium</keyword>
<evidence type="ECO:0000256" key="4">
    <source>
        <dbReference type="ARBA" id="ARBA00022563"/>
    </source>
</evidence>
<dbReference type="GO" id="GO:0005829">
    <property type="term" value="C:cytosol"/>
    <property type="evidence" value="ECO:0007669"/>
    <property type="project" value="TreeGrafter"/>
</dbReference>
<keyword evidence="4" id="KW-0554">One-carbon metabolism</keyword>
<dbReference type="GO" id="GO:0004326">
    <property type="term" value="F:tetrahydrofolylpolyglutamate synthase activity"/>
    <property type="evidence" value="ECO:0007669"/>
    <property type="project" value="UniProtKB-EC"/>
</dbReference>
<dbReference type="Proteomes" id="UP000246171">
    <property type="component" value="Unassembled WGS sequence"/>
</dbReference>
<comment type="pathway">
    <text evidence="1">Cofactor biosynthesis; tetrahydrofolylpolyglutamate biosynthesis.</text>
</comment>
<dbReference type="EMBL" id="MSFU01000014">
    <property type="protein sequence ID" value="PWY72016.1"/>
    <property type="molecule type" value="Genomic_DNA"/>
</dbReference>
<protein>
    <recommendedName>
        <fullName evidence="3">tetrahydrofolate synthase</fullName>
        <ecNumber evidence="3">6.3.2.17</ecNumber>
    </recommendedName>
    <alternativeName>
        <fullName evidence="11">Folylpoly-gamma-glutamate synthetase</fullName>
    </alternativeName>
    <alternativeName>
        <fullName evidence="10">Tetrahydrofolylpolyglutamate synthase</fullName>
    </alternativeName>
</protein>
<dbReference type="PANTHER" id="PTHR11136:SF5">
    <property type="entry name" value="FOLYLPOLYGLUTAMATE SYNTHASE, MITOCHONDRIAL"/>
    <property type="match status" value="1"/>
</dbReference>
<dbReference type="GO" id="GO:0005739">
    <property type="term" value="C:mitochondrion"/>
    <property type="evidence" value="ECO:0007669"/>
    <property type="project" value="TreeGrafter"/>
</dbReference>
<dbReference type="InterPro" id="IPR018109">
    <property type="entry name" value="Folylpolyglutamate_synth_CS"/>
</dbReference>
<keyword evidence="8" id="KW-0067">ATP-binding</keyword>
<sequence>MLAVDSKDQITRTYEQDALSLLETRRCRARPKANYSLQTEKSPTNLTTTVRGIPCLYGMREWLQTLGHSDTDISGLNIIHITGTKGKGSTCEFTCSILHAHGLRTGFPIWDTLLNTNIPNADTTQQPPRYLQFLALLAFHTFIRENVDAVIIEVHQGGEFDATNVIQNPVVTGITSLRLDHLDQLGPTVESIAWHKSVIFKPGAPALSVPQDDSPSEVLHARAAEKHTSLTIVPLNPNLPTDSSVLGSPVQRLNYSLAIELARTFLKAKAPYHVIKPEDIPTAMRNITLIGRFEIIDDPDGQSQWFVDGAHNTLSLEKTAEWYSDITKRSAEQRHRILIFSHFSKDRDGLALLECLAGSLVEQDALLDHVIFTTYISACYLCSLEKWKATVPQGTSSISTRDTIEEAEAIDTARSISAQQDGKAQVLITGCFLLIGGALNILRCS</sequence>
<evidence type="ECO:0000259" key="13">
    <source>
        <dbReference type="Pfam" id="PF08245"/>
    </source>
</evidence>
<dbReference type="PANTHER" id="PTHR11136">
    <property type="entry name" value="FOLYLPOLYGLUTAMATE SYNTHASE-RELATED"/>
    <property type="match status" value="1"/>
</dbReference>
<dbReference type="Pfam" id="PF08245">
    <property type="entry name" value="Mur_ligase_M"/>
    <property type="match status" value="1"/>
</dbReference>
<comment type="catalytic activity">
    <reaction evidence="12">
        <text>(6S)-5,6,7,8-tetrahydrofolyl-(gamma-L-Glu)(n) + L-glutamate + ATP = (6S)-5,6,7,8-tetrahydrofolyl-(gamma-L-Glu)(n+1) + ADP + phosphate + H(+)</text>
        <dbReference type="Rhea" id="RHEA:10580"/>
        <dbReference type="Rhea" id="RHEA-COMP:14738"/>
        <dbReference type="Rhea" id="RHEA-COMP:14740"/>
        <dbReference type="ChEBI" id="CHEBI:15378"/>
        <dbReference type="ChEBI" id="CHEBI:29985"/>
        <dbReference type="ChEBI" id="CHEBI:30616"/>
        <dbReference type="ChEBI" id="CHEBI:43474"/>
        <dbReference type="ChEBI" id="CHEBI:141005"/>
        <dbReference type="ChEBI" id="CHEBI:456216"/>
        <dbReference type="EC" id="6.3.2.17"/>
    </reaction>
</comment>
<evidence type="ECO:0000313" key="15">
    <source>
        <dbReference type="Proteomes" id="UP000246171"/>
    </source>
</evidence>
<comment type="caution">
    <text evidence="14">The sequence shown here is derived from an EMBL/GenBank/DDBJ whole genome shotgun (WGS) entry which is preliminary data.</text>
</comment>
<evidence type="ECO:0000256" key="12">
    <source>
        <dbReference type="ARBA" id="ARBA00047493"/>
    </source>
</evidence>
<dbReference type="VEuPathDB" id="FungiDB:BO83DRAFT_446390"/>
<dbReference type="Gene3D" id="3.90.190.20">
    <property type="entry name" value="Mur ligase, C-terminal domain"/>
    <property type="match status" value="1"/>
</dbReference>
<accession>A0A317VCN5</accession>
<evidence type="ECO:0000256" key="7">
    <source>
        <dbReference type="ARBA" id="ARBA00022741"/>
    </source>
</evidence>
<reference evidence="14" key="1">
    <citation type="submission" date="2016-12" db="EMBL/GenBank/DDBJ databases">
        <title>The genomes of Aspergillus section Nigri reveals drivers in fungal speciation.</title>
        <authorList>
            <consortium name="DOE Joint Genome Institute"/>
            <person name="Vesth T.C."/>
            <person name="Nybo J."/>
            <person name="Theobald S."/>
            <person name="Brandl J."/>
            <person name="Frisvad J.C."/>
            <person name="Nielsen K.F."/>
            <person name="Lyhne E.K."/>
            <person name="Kogle M.E."/>
            <person name="Kuo A."/>
            <person name="Riley R."/>
            <person name="Clum A."/>
            <person name="Nolan M."/>
            <person name="Lipzen A."/>
            <person name="Salamov A."/>
            <person name="Henrissat B."/>
            <person name="Wiebenga A."/>
            <person name="De vries R.P."/>
            <person name="Grigoriev I.V."/>
            <person name="Mortensen U.H."/>
            <person name="Andersen M.R."/>
            <person name="Baker S.E."/>
        </authorList>
    </citation>
    <scope>NUCLEOTIDE SEQUENCE</scope>
    <source>
        <strain evidence="14">CBS 122712</strain>
    </source>
</reference>
<evidence type="ECO:0000256" key="11">
    <source>
        <dbReference type="ARBA" id="ARBA00030876"/>
    </source>
</evidence>
<dbReference type="UniPathway" id="UPA00850"/>
<dbReference type="RefSeq" id="XP_025387611.1">
    <property type="nucleotide sequence ID" value="XM_025536596.1"/>
</dbReference>
<dbReference type="InterPro" id="IPR013221">
    <property type="entry name" value="Mur_ligase_cen"/>
</dbReference>
<evidence type="ECO:0000256" key="8">
    <source>
        <dbReference type="ARBA" id="ARBA00022840"/>
    </source>
</evidence>
<dbReference type="GO" id="GO:0046872">
    <property type="term" value="F:metal ion binding"/>
    <property type="evidence" value="ECO:0007669"/>
    <property type="project" value="UniProtKB-KW"/>
</dbReference>
<dbReference type="OrthoDB" id="5212574at2759"/>
<name>A0A317VCN5_ASPEC</name>
<evidence type="ECO:0000256" key="6">
    <source>
        <dbReference type="ARBA" id="ARBA00022723"/>
    </source>
</evidence>
<evidence type="ECO:0000256" key="9">
    <source>
        <dbReference type="ARBA" id="ARBA00022842"/>
    </source>
</evidence>
<dbReference type="SUPFAM" id="SSF53623">
    <property type="entry name" value="MurD-like peptide ligases, catalytic domain"/>
    <property type="match status" value="1"/>
</dbReference>
<feature type="domain" description="Mur ligase central" evidence="13">
    <location>
        <begin position="81"/>
        <end position="229"/>
    </location>
</feature>
<gene>
    <name evidence="14" type="ORF">BO83DRAFT_446390</name>
</gene>
<keyword evidence="15" id="KW-1185">Reference proteome</keyword>
<dbReference type="PROSITE" id="PS01011">
    <property type="entry name" value="FOLYLPOLYGLU_SYNT_1"/>
    <property type="match status" value="1"/>
</dbReference>
<dbReference type="Gene3D" id="3.40.1190.10">
    <property type="entry name" value="Mur-like, catalytic domain"/>
    <property type="match status" value="1"/>
</dbReference>
<evidence type="ECO:0000256" key="10">
    <source>
        <dbReference type="ARBA" id="ARBA00030592"/>
    </source>
</evidence>